<dbReference type="InterPro" id="IPR012334">
    <property type="entry name" value="Pectin_lyas_fold"/>
</dbReference>
<reference evidence="6 8" key="3">
    <citation type="submission" date="2023-03" db="EMBL/GenBank/DDBJ databases">
        <title>Agriculturally important microbes genome sequencing.</title>
        <authorList>
            <person name="Dunlap C."/>
        </authorList>
    </citation>
    <scope>NUCLEOTIDE SEQUENCE [LARGE SCALE GENOMIC DNA]</scope>
    <source>
        <strain evidence="6 8">CBP-3203</strain>
    </source>
</reference>
<dbReference type="InterPro" id="IPR000743">
    <property type="entry name" value="Glyco_hydro_28"/>
</dbReference>
<keyword evidence="8" id="KW-1185">Reference proteome</keyword>
<dbReference type="EMBL" id="JARRTL010000011">
    <property type="protein sequence ID" value="MEC0485879.1"/>
    <property type="molecule type" value="Genomic_DNA"/>
</dbReference>
<evidence type="ECO:0000313" key="7">
    <source>
        <dbReference type="Proteomes" id="UP000036168"/>
    </source>
</evidence>
<evidence type="ECO:0000256" key="2">
    <source>
        <dbReference type="ARBA" id="ARBA00022801"/>
    </source>
</evidence>
<dbReference type="InterPro" id="IPR011050">
    <property type="entry name" value="Pectin_lyase_fold/virulence"/>
</dbReference>
<dbReference type="OrthoDB" id="9795222at2"/>
<dbReference type="EMBL" id="LECW02000012">
    <property type="protein sequence ID" value="KRT94434.1"/>
    <property type="molecule type" value="Genomic_DNA"/>
</dbReference>
<organism evidence="5 7">
    <name type="scientific">Bacillus glycinifermentans</name>
    <dbReference type="NCBI Taxonomy" id="1664069"/>
    <lineage>
        <taxon>Bacteria</taxon>
        <taxon>Bacillati</taxon>
        <taxon>Bacillota</taxon>
        <taxon>Bacilli</taxon>
        <taxon>Bacillales</taxon>
        <taxon>Bacillaceae</taxon>
        <taxon>Bacillus</taxon>
    </lineage>
</organism>
<dbReference type="PANTHER" id="PTHR31339">
    <property type="entry name" value="PECTIN LYASE-RELATED"/>
    <property type="match status" value="1"/>
</dbReference>
<keyword evidence="2 4" id="KW-0378">Hydrolase</keyword>
<evidence type="ECO:0000256" key="4">
    <source>
        <dbReference type="RuleBase" id="RU361169"/>
    </source>
</evidence>
<dbReference type="SMR" id="A0A0T6BRZ8"/>
<keyword evidence="3 4" id="KW-0326">Glycosidase</keyword>
<gene>
    <name evidence="5" type="ORF">AB447_203415</name>
    <name evidence="6" type="ORF">P8828_13725</name>
</gene>
<sequence>MTLKEKKKDIVNRITLPVFPDRSFDVTAFGADGNGEADSTSAFQQAIDEAHRSGGGRVTVPKGVFLTGALKLKSNVELHVKKDAVIAFSRNPDDYLPAVLTRFEGVELYNYSPLIYAYEAENIAITGGGTLDGRADDAHWWPWKRGTNGQPSQENDRDALFEMAERNVPVDERRFGKGHYLRPNFIQPYRCKKVLIQGVTVMNSPMWQIHPVLCESVTIDGVKVIGHGPNTDGVDPESCKNVIIKNCQFDNGDDCIAVKSGRNADGRRINVPSENIVIENNDMKDGHGGVTVGSEISGGVNNVFAEGNRMDSPNLDRALRIKTNSVRGGVLENIYFYDNVVKSLKREVIAIDMEYEEGDAGEFKPVVRNIEVDRLKSTGGQYGIRVLAYDHSPVTGLKVTDSEINGVAVPMELKNVKDPVFSNLYINGKRYDSHEK</sequence>
<dbReference type="Proteomes" id="UP000036168">
    <property type="component" value="Unassembled WGS sequence"/>
</dbReference>
<dbReference type="PANTHER" id="PTHR31339:SF9">
    <property type="entry name" value="PLASMIN AND FIBRONECTIN-BINDING PROTEIN A"/>
    <property type="match status" value="1"/>
</dbReference>
<dbReference type="PROSITE" id="PS00502">
    <property type="entry name" value="POLYGALACTURONASE"/>
    <property type="match status" value="1"/>
</dbReference>
<reference evidence="5 7" key="1">
    <citation type="journal article" date="2015" name="Int. J. Syst. Evol. Microbiol.">
        <title>Bacillus glycinifermentans sp. nov., isolated from fermented soybean paste.</title>
        <authorList>
            <person name="Kim S.J."/>
            <person name="Dunlap C.A."/>
            <person name="Kwon S.W."/>
            <person name="Rooney A.P."/>
        </authorList>
    </citation>
    <scope>NUCLEOTIDE SEQUENCE [LARGE SCALE GENOMIC DNA]</scope>
    <source>
        <strain evidence="5 7">GO-13</strain>
    </source>
</reference>
<evidence type="ECO:0000313" key="8">
    <source>
        <dbReference type="Proteomes" id="UP001341297"/>
    </source>
</evidence>
<dbReference type="SMART" id="SM00710">
    <property type="entry name" value="PbH1"/>
    <property type="match status" value="6"/>
</dbReference>
<evidence type="ECO:0000313" key="6">
    <source>
        <dbReference type="EMBL" id="MEC0485879.1"/>
    </source>
</evidence>
<evidence type="ECO:0000256" key="1">
    <source>
        <dbReference type="ARBA" id="ARBA00008834"/>
    </source>
</evidence>
<reference evidence="5" key="2">
    <citation type="submission" date="2015-10" db="EMBL/GenBank/DDBJ databases">
        <authorList>
            <person name="Gilbert D.G."/>
        </authorList>
    </citation>
    <scope>NUCLEOTIDE SEQUENCE</scope>
    <source>
        <strain evidence="5">GO-13</strain>
    </source>
</reference>
<evidence type="ECO:0000256" key="3">
    <source>
        <dbReference type="ARBA" id="ARBA00023295"/>
    </source>
</evidence>
<dbReference type="STRING" id="1664069.BGLY_3901"/>
<accession>A0A0T6BRZ8</accession>
<dbReference type="InterPro" id="IPR051801">
    <property type="entry name" value="GH28_Enzymes"/>
</dbReference>
<proteinExistence type="inferred from homology"/>
<evidence type="ECO:0000313" key="5">
    <source>
        <dbReference type="EMBL" id="KRT94434.1"/>
    </source>
</evidence>
<dbReference type="AlphaFoldDB" id="A0A0T6BRZ8"/>
<dbReference type="Gene3D" id="2.160.20.10">
    <property type="entry name" value="Single-stranded right-handed beta-helix, Pectin lyase-like"/>
    <property type="match status" value="1"/>
</dbReference>
<dbReference type="SUPFAM" id="SSF51126">
    <property type="entry name" value="Pectin lyase-like"/>
    <property type="match status" value="1"/>
</dbReference>
<dbReference type="Proteomes" id="UP001341297">
    <property type="component" value="Unassembled WGS sequence"/>
</dbReference>
<dbReference type="Pfam" id="PF00295">
    <property type="entry name" value="Glyco_hydro_28"/>
    <property type="match status" value="1"/>
</dbReference>
<protein>
    <submittedName>
        <fullName evidence="5 6">Glycoside hydrolase</fullName>
    </submittedName>
</protein>
<dbReference type="InterPro" id="IPR006626">
    <property type="entry name" value="PbH1"/>
</dbReference>
<dbReference type="GO" id="GO:0004650">
    <property type="term" value="F:polygalacturonase activity"/>
    <property type="evidence" value="ECO:0007669"/>
    <property type="project" value="InterPro"/>
</dbReference>
<comment type="caution">
    <text evidence="5">The sequence shown here is derived from an EMBL/GenBank/DDBJ whole genome shotgun (WGS) entry which is preliminary data.</text>
</comment>
<name>A0A0T6BRZ8_9BACI</name>
<dbReference type="GO" id="GO:0005975">
    <property type="term" value="P:carbohydrate metabolic process"/>
    <property type="evidence" value="ECO:0007669"/>
    <property type="project" value="InterPro"/>
</dbReference>
<comment type="similarity">
    <text evidence="1 4">Belongs to the glycosyl hydrolase 28 family.</text>
</comment>